<evidence type="ECO:0000313" key="5">
    <source>
        <dbReference type="EnsemblMetazoa" id="PHUM137500-PA"/>
    </source>
</evidence>
<feature type="compositionally biased region" description="Acidic residues" evidence="2">
    <location>
        <begin position="834"/>
        <end position="851"/>
    </location>
</feature>
<reference evidence="4" key="1">
    <citation type="submission" date="2007-04" db="EMBL/GenBank/DDBJ databases">
        <title>Annotation of Pediculus humanus corporis strain USDA.</title>
        <authorList>
            <person name="Kirkness E."/>
            <person name="Hannick L."/>
            <person name="Hass B."/>
            <person name="Bruggner R."/>
            <person name="Lawson D."/>
            <person name="Bidwell S."/>
            <person name="Joardar V."/>
            <person name="Caler E."/>
            <person name="Walenz B."/>
            <person name="Inman J."/>
            <person name="Schobel S."/>
            <person name="Galinsky K."/>
            <person name="Amedeo P."/>
            <person name="Strausberg R."/>
        </authorList>
    </citation>
    <scope>NUCLEOTIDE SEQUENCE</scope>
    <source>
        <strain evidence="4">USDA</strain>
    </source>
</reference>
<evidence type="ECO:0000256" key="2">
    <source>
        <dbReference type="SAM" id="MobiDB-lite"/>
    </source>
</evidence>
<name>E0VEQ4_PEDHC</name>
<dbReference type="RefSeq" id="XP_002424598.1">
    <property type="nucleotide sequence ID" value="XM_002424553.1"/>
</dbReference>
<keyword evidence="1" id="KW-0862">Zinc</keyword>
<feature type="compositionally biased region" description="Basic and acidic residues" evidence="2">
    <location>
        <begin position="352"/>
        <end position="372"/>
    </location>
</feature>
<feature type="compositionally biased region" description="Basic and acidic residues" evidence="2">
    <location>
        <begin position="602"/>
        <end position="720"/>
    </location>
</feature>
<accession>E0VEQ4</accession>
<feature type="region of interest" description="Disordered" evidence="2">
    <location>
        <begin position="810"/>
        <end position="856"/>
    </location>
</feature>
<dbReference type="STRING" id="121224.E0VEQ4"/>
<feature type="compositionally biased region" description="Basic residues" evidence="2">
    <location>
        <begin position="198"/>
        <end position="210"/>
    </location>
</feature>
<reference evidence="5" key="3">
    <citation type="submission" date="2020-05" db="UniProtKB">
        <authorList>
            <consortium name="EnsemblMetazoa"/>
        </authorList>
    </citation>
    <scope>IDENTIFICATION</scope>
    <source>
        <strain evidence="5">USDA</strain>
    </source>
</reference>
<dbReference type="eggNOG" id="KOG1874">
    <property type="taxonomic scope" value="Eukaryota"/>
</dbReference>
<dbReference type="GeneID" id="8234352"/>
<dbReference type="EMBL" id="AAZO01001585">
    <property type="status" value="NOT_ANNOTATED_CDS"/>
    <property type="molecule type" value="Genomic_DNA"/>
</dbReference>
<evidence type="ECO:0000313" key="6">
    <source>
        <dbReference type="Proteomes" id="UP000009046"/>
    </source>
</evidence>
<keyword evidence="1" id="KW-0479">Metal-binding</keyword>
<dbReference type="Proteomes" id="UP000009046">
    <property type="component" value="Unassembled WGS sequence"/>
</dbReference>
<feature type="compositionally biased region" description="Basic and acidic residues" evidence="2">
    <location>
        <begin position="133"/>
        <end position="151"/>
    </location>
</feature>
<dbReference type="PANTHER" id="PTHR38563">
    <property type="entry name" value="FL(2)D-ASSOCIATED COMPLEX COMPONENT"/>
    <property type="match status" value="1"/>
</dbReference>
<feature type="compositionally biased region" description="Basic and acidic residues" evidence="2">
    <location>
        <begin position="411"/>
        <end position="569"/>
    </location>
</feature>
<gene>
    <name evidence="5" type="primary">8234352</name>
    <name evidence="4" type="ORF">Phum_PHUM137500</name>
</gene>
<dbReference type="GO" id="GO:0016556">
    <property type="term" value="P:mRNA modification"/>
    <property type="evidence" value="ECO:0007669"/>
    <property type="project" value="InterPro"/>
</dbReference>
<dbReference type="VEuPathDB" id="VectorBase:PHUM137500"/>
<organism>
    <name type="scientific">Pediculus humanus subsp. corporis</name>
    <name type="common">Body louse</name>
    <dbReference type="NCBI Taxonomy" id="121224"/>
    <lineage>
        <taxon>Eukaryota</taxon>
        <taxon>Metazoa</taxon>
        <taxon>Ecdysozoa</taxon>
        <taxon>Arthropoda</taxon>
        <taxon>Hexapoda</taxon>
        <taxon>Insecta</taxon>
        <taxon>Pterygota</taxon>
        <taxon>Neoptera</taxon>
        <taxon>Paraneoptera</taxon>
        <taxon>Psocodea</taxon>
        <taxon>Troctomorpha</taxon>
        <taxon>Phthiraptera</taxon>
        <taxon>Anoplura</taxon>
        <taxon>Pediculidae</taxon>
        <taxon>Pediculus</taxon>
    </lineage>
</organism>
<feature type="region of interest" description="Disordered" evidence="2">
    <location>
        <begin position="1"/>
        <end position="34"/>
    </location>
</feature>
<reference evidence="4" key="2">
    <citation type="submission" date="2007-04" db="EMBL/GenBank/DDBJ databases">
        <title>The genome of the human body louse.</title>
        <authorList>
            <consortium name="The Human Body Louse Genome Consortium"/>
            <person name="Kirkness E."/>
            <person name="Walenz B."/>
            <person name="Hass B."/>
            <person name="Bruggner R."/>
            <person name="Strausberg R."/>
        </authorList>
    </citation>
    <scope>NUCLEOTIDE SEQUENCE</scope>
    <source>
        <strain evidence="4">USDA</strain>
    </source>
</reference>
<dbReference type="OMA" id="RMDHGRN"/>
<dbReference type="GO" id="GO:0008270">
    <property type="term" value="F:zinc ion binding"/>
    <property type="evidence" value="ECO:0007669"/>
    <property type="project" value="UniProtKB-KW"/>
</dbReference>
<dbReference type="InterPro" id="IPR000571">
    <property type="entry name" value="Znf_CCCH"/>
</dbReference>
<feature type="zinc finger region" description="C3H1-type" evidence="1">
    <location>
        <begin position="33"/>
        <end position="63"/>
    </location>
</feature>
<evidence type="ECO:0000259" key="3">
    <source>
        <dbReference type="PROSITE" id="PS50103"/>
    </source>
</evidence>
<feature type="compositionally biased region" description="Basic and acidic residues" evidence="2">
    <location>
        <begin position="303"/>
        <end position="328"/>
    </location>
</feature>
<feature type="compositionally biased region" description="Polar residues" evidence="2">
    <location>
        <begin position="1"/>
        <end position="15"/>
    </location>
</feature>
<dbReference type="KEGG" id="phu:Phum_PHUM137500"/>
<sequence>MSRSGNSSRKINTSSPDRKPSVFERLGTKSSSISSKNICQSWAQNGTCPLNKQCKFVNSHILTSPSKRTKPEISKKSVNIHKKIKDDNRKSVRSLQGSDLEWEGWELRDLEEADEKALEKRKEELQRELQIQLKKEKELNKQKEKKNEKRAASSSSSSTTTSESSTSSTSTSSSSSEPEKRSNRKRKHSSSSSESDKRLHRQKKNPKILKTKTNNSKRTVEKKESHNGTDRKNKSVIVSKKLSVQKKGFSPSWEKSRGRSLVRHLPLKKSSPRCSSETTKNKSSSPQYEKTLGKNKSKIFSPKGKESSPKRGVKKVKDTSHSVKDKTKQSPLKAQNSPARNHKMSSPRMRRHDTSTDKRRSHYDDQKSSPRREKSRKTVRRDKSNENDSSGGLKKGGKILPLKPPAYMKDNYLKKESGHSKSSEKNSNEIKGKQENVEKDRKRSDREKIKEEKDKGKCEKDKLKPKKNNSDHEKRSLREKDLERDTVRNKSKRSRELESGRVRVTKERELERHKEKDESLERCRERQREREKTDKDRKEKDKKHREAMDGKLKDINKESSLLLDRKSEGFSRNSGDSSTIKSSEKLVLRDRRNNEKSGNQNKDGKEVHVTEKDHDRRDARRSDENERKQLERDYDSRKSRDDMRSALEPPRRSIGDGKRTIDSGNDSRRQWEEGRHTGDSLGDRRRVLDSNNDRRLHSLGRRPAEDLYRRGRREGESDLREFSIDEKRSRRILHNCNDWNTKDSGLDYKNSEGRDDWNHIDRHREWNSRKPHDDWKSEWIQEKPHKLYCEEHEQDEKKLGIHESNVTINTEKEKETIKVESGSQSAHNEKSLKEEEDALSDISDDPDDILNQDDVSERSLDFEEISDEELEEEARASKGIVDVLGADWATLLTETRSKIKRSENLSSGHRRWMIKKLVTNLGISIKYAGEEFSENLLNNEENENSEVKNSIFMRLSDSTEDKLVENNQELNVEEQDKLNSPKNESNFKLDFTSDYKNKPSYIFHSIPALHSAVVSNRSLKSFLFMSQVRFKRALSARTDLSLR</sequence>
<feature type="domain" description="C3H1-type" evidence="3">
    <location>
        <begin position="33"/>
        <end position="63"/>
    </location>
</feature>
<dbReference type="PROSITE" id="PS50103">
    <property type="entry name" value="ZF_C3H1"/>
    <property type="match status" value="1"/>
</dbReference>
<feature type="compositionally biased region" description="Polar residues" evidence="2">
    <location>
        <begin position="570"/>
        <end position="581"/>
    </location>
</feature>
<feature type="compositionally biased region" description="Polar residues" evidence="2">
    <location>
        <begin position="272"/>
        <end position="288"/>
    </location>
</feature>
<dbReference type="InParanoid" id="E0VEQ4"/>
<feature type="compositionally biased region" description="Basic residues" evidence="2">
    <location>
        <begin position="258"/>
        <end position="271"/>
    </location>
</feature>
<feature type="compositionally biased region" description="Basic and acidic residues" evidence="2">
    <location>
        <begin position="582"/>
        <end position="595"/>
    </location>
</feature>
<feature type="compositionally biased region" description="Basic residues" evidence="2">
    <location>
        <begin position="340"/>
        <end position="351"/>
    </location>
</feature>
<protein>
    <submittedName>
        <fullName evidence="4 5">Retiin, putative</fullName>
    </submittedName>
</protein>
<keyword evidence="1" id="KW-0863">Zinc-finger</keyword>
<evidence type="ECO:0000313" key="4">
    <source>
        <dbReference type="EMBL" id="EEB11860.1"/>
    </source>
</evidence>
<dbReference type="AlphaFoldDB" id="E0VEQ4"/>
<proteinExistence type="predicted"/>
<dbReference type="HOGENOM" id="CLU_338680_0_0_1"/>
<dbReference type="EMBL" id="DS235093">
    <property type="protein sequence ID" value="EEB11860.1"/>
    <property type="molecule type" value="Genomic_DNA"/>
</dbReference>
<dbReference type="OrthoDB" id="6022762at2759"/>
<dbReference type="CTD" id="8234352"/>
<feature type="region of interest" description="Disordered" evidence="2">
    <location>
        <begin position="133"/>
        <end position="720"/>
    </location>
</feature>
<feature type="compositionally biased region" description="Low complexity" evidence="2">
    <location>
        <begin position="153"/>
        <end position="176"/>
    </location>
</feature>
<dbReference type="EnsemblMetazoa" id="PHUM137500-RA">
    <property type="protein sequence ID" value="PHUM137500-PA"/>
    <property type="gene ID" value="PHUM137500"/>
</dbReference>
<feature type="compositionally biased region" description="Polar residues" evidence="2">
    <location>
        <begin position="329"/>
        <end position="339"/>
    </location>
</feature>
<keyword evidence="6" id="KW-1185">Reference proteome</keyword>
<dbReference type="PANTHER" id="PTHR38563:SF1">
    <property type="entry name" value="FL(2)D-ASSOCIATED COMPLEX COMPONENT"/>
    <property type="match status" value="1"/>
</dbReference>
<dbReference type="GO" id="GO:0036396">
    <property type="term" value="C:RNA N6-methyladenosine methyltransferase complex"/>
    <property type="evidence" value="ECO:0007669"/>
    <property type="project" value="InterPro"/>
</dbReference>
<dbReference type="InterPro" id="IPR040427">
    <property type="entry name" value="Flacc"/>
</dbReference>
<feature type="compositionally biased region" description="Basic and acidic residues" evidence="2">
    <location>
        <begin position="218"/>
        <end position="233"/>
    </location>
</feature>
<evidence type="ECO:0000256" key="1">
    <source>
        <dbReference type="PROSITE-ProRule" id="PRU00723"/>
    </source>
</evidence>